<dbReference type="FunFam" id="2.60.40.10:FF:001232">
    <property type="entry name" value="Immunoglobulin-like and fibronectin type III domain-containing 1"/>
    <property type="match status" value="1"/>
</dbReference>
<dbReference type="InterPro" id="IPR036116">
    <property type="entry name" value="FN3_sf"/>
</dbReference>
<dbReference type="Pfam" id="PF07679">
    <property type="entry name" value="I-set"/>
    <property type="match status" value="5"/>
</dbReference>
<feature type="domain" description="Fibronectin type-III" evidence="7">
    <location>
        <begin position="934"/>
        <end position="1029"/>
    </location>
</feature>
<dbReference type="SMART" id="SM00408">
    <property type="entry name" value="IGc2"/>
    <property type="match status" value="3"/>
</dbReference>
<dbReference type="PANTHER" id="PTHR13817:SF181">
    <property type="entry name" value="IMMUNOGLOBULIN-LIKE AND FIBRONECTIN TYPE III DOMAIN-CONTAINING PROTEIN 1"/>
    <property type="match status" value="1"/>
</dbReference>
<reference evidence="8" key="3">
    <citation type="submission" date="2025-09" db="UniProtKB">
        <authorList>
            <consortium name="Ensembl"/>
        </authorList>
    </citation>
    <scope>IDENTIFICATION</scope>
</reference>
<dbReference type="FunFam" id="2.60.40.10:FF:001438">
    <property type="entry name" value="Immunoglobulin-like and fibronectin type III domain-containing protein 1"/>
    <property type="match status" value="1"/>
</dbReference>
<evidence type="ECO:0000313" key="8">
    <source>
        <dbReference type="Ensembl" id="ENSGACP00000060618.1"/>
    </source>
</evidence>
<feature type="domain" description="Fibronectin type-III" evidence="7">
    <location>
        <begin position="639"/>
        <end position="735"/>
    </location>
</feature>
<dbReference type="Proteomes" id="UP000007635">
    <property type="component" value="Chromosome XVII"/>
</dbReference>
<dbReference type="Pfam" id="PF00041">
    <property type="entry name" value="fn3"/>
    <property type="match status" value="2"/>
</dbReference>
<dbReference type="FunFam" id="2.60.40.10:FF:000060">
    <property type="entry name" value="Myosin-binding protein C, slow type"/>
    <property type="match status" value="1"/>
</dbReference>
<dbReference type="InterPro" id="IPR036179">
    <property type="entry name" value="Ig-like_dom_sf"/>
</dbReference>
<keyword evidence="2" id="KW-1015">Disulfide bond</keyword>
<organism evidence="8 9">
    <name type="scientific">Gasterosteus aculeatus aculeatus</name>
    <name type="common">three-spined stickleback</name>
    <dbReference type="NCBI Taxonomy" id="481459"/>
    <lineage>
        <taxon>Eukaryota</taxon>
        <taxon>Metazoa</taxon>
        <taxon>Chordata</taxon>
        <taxon>Craniata</taxon>
        <taxon>Vertebrata</taxon>
        <taxon>Euteleostomi</taxon>
        <taxon>Actinopterygii</taxon>
        <taxon>Neopterygii</taxon>
        <taxon>Teleostei</taxon>
        <taxon>Neoteleostei</taxon>
        <taxon>Acanthomorphata</taxon>
        <taxon>Eupercaria</taxon>
        <taxon>Perciformes</taxon>
        <taxon>Cottioidei</taxon>
        <taxon>Gasterosteales</taxon>
        <taxon>Gasterosteidae</taxon>
        <taxon>Gasterosteus</taxon>
    </lineage>
</organism>
<feature type="domain" description="Ig-like" evidence="6">
    <location>
        <begin position="1039"/>
        <end position="1127"/>
    </location>
</feature>
<dbReference type="CDD" id="cd00063">
    <property type="entry name" value="FN3"/>
    <property type="match status" value="3"/>
</dbReference>
<feature type="domain" description="Ig-like" evidence="6">
    <location>
        <begin position="839"/>
        <end position="929"/>
    </location>
</feature>
<dbReference type="SMART" id="SM00060">
    <property type="entry name" value="FN3"/>
    <property type="match status" value="3"/>
</dbReference>
<evidence type="ECO:0000256" key="3">
    <source>
        <dbReference type="ARBA" id="ARBA00023319"/>
    </source>
</evidence>
<dbReference type="PRINTS" id="PR00014">
    <property type="entry name" value="FNTYPEIII"/>
</dbReference>
<dbReference type="InterPro" id="IPR007110">
    <property type="entry name" value="Ig-like_dom"/>
</dbReference>
<dbReference type="InterPro" id="IPR003961">
    <property type="entry name" value="FN3_dom"/>
</dbReference>
<dbReference type="FunFam" id="2.60.40.10:FF:000032">
    <property type="entry name" value="palladin isoform X1"/>
    <property type="match status" value="1"/>
</dbReference>
<dbReference type="FunFam" id="2.60.40.10:FF:001401">
    <property type="entry name" value="immunoglobulin-like and fibronectin type III domain-containing protein 1"/>
    <property type="match status" value="1"/>
</dbReference>
<keyword evidence="3" id="KW-0393">Immunoglobulin domain</keyword>
<sequence>MWKRSKVTDQTAAGQTGIKKKSKVPGVMITQFVEELPEGMSTPDFTRKPIALTIQQGKCAVFKAIVVGTPTPTVTWGRANGEIHFHPDVCMQKYDEISREHTIEVSVVAPEDADTYKCFATNEYGRAVCTVALNVIQVGFSKTKELQKTQVEAHLGPHRISLRSKDDGTREEKQMEPEEKVWEILLSAEKKDYERICAEYGIKDFRHMLKKLTEMKKEREEEIAEFVTHISTLKHIEVNDDDCATIELDMDLKDPSSKLFLYKNGVMVPFTTEESESMKHNLKQVGKKYVFTIKNLGSEDAGLYSVDVGGINVFSTDFKVPEVDFAVKIQEVKAEERQDALFQCVLTAPTNELKWLGKSTPLSNSEKFEITVSEDKLIHKLIVRDCMPLDAGIYAAVAGIKSCNAWLVVEADKDSASKGKKPTRKTTMAGGGNDEDLMAIAKEQQEIYQKKMDEKMEVAKKAQAEREAAEAISKVEGEAAKKAAAEEKAIQSSEDITISKDGTFHRLKIHKVTEEFAGKYKFEADGRKTESLIVVEDPPRFPAKELEAFKNPVTVKKGHKAAFKLPYFGREPIKIQWYLDGEELSEEATIKLDYSEGCSSLLLTKLQRKDSGEVKMKLKNEFGTVEAISQLIVLDKPTPPMGPLEIVEASSSTIDFKWRPPKDSGGCKIDNYILERQQVGRNTWKKVGPIGAEAKYKDSDVDHGRRYCYRIRVETEMGTSEVMETEDIQAGTKAYPGPPSSPKVLTAYKDCINLSWSPPSETGGTNILGYNLEKRKKGSNLWGAVNPPDQMIKGKGCGVKDVVEGMEYEFRVSAINNSGAGEFSTPSEFVFARDPKMRPRFTDAKMKSFMVVRAGNSARFTINFEASPWPEVIWLKDGSPVPKKVTISNAEGTSQLLIPSAERSDTGIYTIIVKNIVAQESFSIEIRVTDEPKPPGPVETDENVPGTVTISWTPSPDEKRDDRLHYMVTKRDSSKSTWHTIADRIFNNRFTLCNIMPGREYQFRVYAKNDMGSSKHSESQKWLIPSKRETKPCDLQCPPKFLVPLKMHTAPQGYECYMSCAIKGDPTPHVTWLRNNISLNTNTNYFISNTCGVCSLLILRVGSKDVGEYKIVAENSLGRAECSTKLTVRGTSFPE</sequence>
<feature type="coiled-coil region" evidence="4">
    <location>
        <begin position="445"/>
        <end position="481"/>
    </location>
</feature>
<dbReference type="FunFam" id="2.60.40.10:FF:000031">
    <property type="entry name" value="Myosin-binding protein C, slow type"/>
    <property type="match status" value="1"/>
</dbReference>
<dbReference type="InterPro" id="IPR050964">
    <property type="entry name" value="Striated_Muscle_Regulatory"/>
</dbReference>
<dbReference type="AlphaFoldDB" id="A0AAQ4RCG4"/>
<dbReference type="SUPFAM" id="SSF49265">
    <property type="entry name" value="Fibronectin type III"/>
    <property type="match status" value="2"/>
</dbReference>
<dbReference type="FunFam" id="2.60.40.10:FF:002294">
    <property type="entry name" value="Immunoglobulin-like and fibronectin type III domain-containing 1, tandem duplicate 3"/>
    <property type="match status" value="1"/>
</dbReference>
<keyword evidence="1" id="KW-0677">Repeat</keyword>
<dbReference type="FunFam" id="2.60.40.10:FF:001097">
    <property type="entry name" value="Immunoglobulin-like and fibronectin type III domain-containing protein 1"/>
    <property type="match status" value="1"/>
</dbReference>
<dbReference type="InterPro" id="IPR003598">
    <property type="entry name" value="Ig_sub2"/>
</dbReference>
<dbReference type="PANTHER" id="PTHR13817">
    <property type="entry name" value="TITIN"/>
    <property type="match status" value="1"/>
</dbReference>
<dbReference type="GO" id="GO:0045214">
    <property type="term" value="P:sarcomere organization"/>
    <property type="evidence" value="ECO:0007669"/>
    <property type="project" value="TreeGrafter"/>
</dbReference>
<reference evidence="8 9" key="1">
    <citation type="journal article" date="2021" name="G3 (Bethesda)">
        <title>Improved contiguity of the threespine stickleback genome using long-read sequencing.</title>
        <authorList>
            <person name="Nath S."/>
            <person name="Shaw D.E."/>
            <person name="White M.A."/>
        </authorList>
    </citation>
    <scope>NUCLEOTIDE SEQUENCE [LARGE SCALE GENOMIC DNA]</scope>
    <source>
        <strain evidence="8 9">Lake Benthic</strain>
    </source>
</reference>
<evidence type="ECO:0000259" key="6">
    <source>
        <dbReference type="PROSITE" id="PS50835"/>
    </source>
</evidence>
<evidence type="ECO:0000259" key="7">
    <source>
        <dbReference type="PROSITE" id="PS50853"/>
    </source>
</evidence>
<keyword evidence="4" id="KW-0175">Coiled coil</keyword>
<evidence type="ECO:0000313" key="9">
    <source>
        <dbReference type="Proteomes" id="UP000007635"/>
    </source>
</evidence>
<dbReference type="PROSITE" id="PS50853">
    <property type="entry name" value="FN3"/>
    <property type="match status" value="3"/>
</dbReference>
<evidence type="ECO:0000256" key="4">
    <source>
        <dbReference type="SAM" id="Coils"/>
    </source>
</evidence>
<dbReference type="InterPro" id="IPR013098">
    <property type="entry name" value="Ig_I-set"/>
</dbReference>
<accession>A0AAQ4RCG4</accession>
<dbReference type="Gene3D" id="2.60.40.10">
    <property type="entry name" value="Immunoglobulins"/>
    <property type="match status" value="10"/>
</dbReference>
<dbReference type="InterPro" id="IPR013783">
    <property type="entry name" value="Ig-like_fold"/>
</dbReference>
<proteinExistence type="predicted"/>
<dbReference type="SUPFAM" id="SSF48726">
    <property type="entry name" value="Immunoglobulin"/>
    <property type="match status" value="6"/>
</dbReference>
<evidence type="ECO:0000256" key="1">
    <source>
        <dbReference type="ARBA" id="ARBA00022737"/>
    </source>
</evidence>
<protein>
    <recommendedName>
        <fullName evidence="10">Immunoglobulin like and fibronectin type III domain containing 1, tandem duplicate 1</fullName>
    </recommendedName>
</protein>
<dbReference type="PROSITE" id="PS50835">
    <property type="entry name" value="IG_LIKE"/>
    <property type="match status" value="3"/>
</dbReference>
<dbReference type="Pfam" id="PF18362">
    <property type="entry name" value="THB"/>
    <property type="match status" value="1"/>
</dbReference>
<name>A0AAQ4RCG4_GASAC</name>
<dbReference type="GeneTree" id="ENSGT00940000160123"/>
<evidence type="ECO:0008006" key="10">
    <source>
        <dbReference type="Google" id="ProtNLM"/>
    </source>
</evidence>
<dbReference type="SMART" id="SM00409">
    <property type="entry name" value="IG"/>
    <property type="match status" value="6"/>
</dbReference>
<feature type="domain" description="Fibronectin type-III" evidence="7">
    <location>
        <begin position="738"/>
        <end position="835"/>
    </location>
</feature>
<dbReference type="GO" id="GO:0031430">
    <property type="term" value="C:M band"/>
    <property type="evidence" value="ECO:0007669"/>
    <property type="project" value="TreeGrafter"/>
</dbReference>
<keyword evidence="9" id="KW-1185">Reference proteome</keyword>
<evidence type="ECO:0000256" key="2">
    <source>
        <dbReference type="ARBA" id="ARBA00023157"/>
    </source>
</evidence>
<dbReference type="InterPro" id="IPR040849">
    <property type="entry name" value="MyBP-C_THB"/>
</dbReference>
<dbReference type="InterPro" id="IPR003599">
    <property type="entry name" value="Ig_sub"/>
</dbReference>
<feature type="domain" description="Ig-like" evidence="6">
    <location>
        <begin position="43"/>
        <end position="134"/>
    </location>
</feature>
<reference evidence="8" key="2">
    <citation type="submission" date="2025-08" db="UniProtKB">
        <authorList>
            <consortium name="Ensembl"/>
        </authorList>
    </citation>
    <scope>IDENTIFICATION</scope>
</reference>
<evidence type="ECO:0000256" key="5">
    <source>
        <dbReference type="SAM" id="MobiDB-lite"/>
    </source>
</evidence>
<dbReference type="Ensembl" id="ENSGACT00000065332.1">
    <property type="protein sequence ID" value="ENSGACP00000060618.1"/>
    <property type="gene ID" value="ENSGACG00000004985.2"/>
</dbReference>
<feature type="region of interest" description="Disordered" evidence="5">
    <location>
        <begin position="929"/>
        <end position="955"/>
    </location>
</feature>